<dbReference type="PROSITE" id="PS50181">
    <property type="entry name" value="FBOX"/>
    <property type="match status" value="1"/>
</dbReference>
<comment type="caution">
    <text evidence="2">The sequence shown here is derived from an EMBL/GenBank/DDBJ whole genome shotgun (WGS) entry which is preliminary data.</text>
</comment>
<evidence type="ECO:0000259" key="1">
    <source>
        <dbReference type="PROSITE" id="PS50181"/>
    </source>
</evidence>
<accession>A0A9D4X8Q5</accession>
<evidence type="ECO:0000313" key="3">
    <source>
        <dbReference type="Proteomes" id="UP001058974"/>
    </source>
</evidence>
<dbReference type="InterPro" id="IPR039588">
    <property type="entry name" value="FBXO4"/>
</dbReference>
<keyword evidence="3" id="KW-1185">Reference proteome</keyword>
<name>A0A9D4X8Q5_PEA</name>
<evidence type="ECO:0000313" key="2">
    <source>
        <dbReference type="EMBL" id="KAI5415848.1"/>
    </source>
</evidence>
<reference evidence="2 3" key="1">
    <citation type="journal article" date="2022" name="Nat. Genet.">
        <title>Improved pea reference genome and pan-genome highlight genomic features and evolutionary characteristics.</title>
        <authorList>
            <person name="Yang T."/>
            <person name="Liu R."/>
            <person name="Luo Y."/>
            <person name="Hu S."/>
            <person name="Wang D."/>
            <person name="Wang C."/>
            <person name="Pandey M.K."/>
            <person name="Ge S."/>
            <person name="Xu Q."/>
            <person name="Li N."/>
            <person name="Li G."/>
            <person name="Huang Y."/>
            <person name="Saxena R.K."/>
            <person name="Ji Y."/>
            <person name="Li M."/>
            <person name="Yan X."/>
            <person name="He Y."/>
            <person name="Liu Y."/>
            <person name="Wang X."/>
            <person name="Xiang C."/>
            <person name="Varshney R.K."/>
            <person name="Ding H."/>
            <person name="Gao S."/>
            <person name="Zong X."/>
        </authorList>
    </citation>
    <scope>NUCLEOTIDE SEQUENCE [LARGE SCALE GENOMIC DNA]</scope>
    <source>
        <strain evidence="2 3">cv. Zhongwan 6</strain>
    </source>
</reference>
<dbReference type="AlphaFoldDB" id="A0A9D4X8Q5"/>
<proteinExistence type="predicted"/>
<dbReference type="EMBL" id="JAMSHJ010000004">
    <property type="protein sequence ID" value="KAI5415848.1"/>
    <property type="molecule type" value="Genomic_DNA"/>
</dbReference>
<organism evidence="2 3">
    <name type="scientific">Pisum sativum</name>
    <name type="common">Garden pea</name>
    <name type="synonym">Lathyrus oleraceus</name>
    <dbReference type="NCBI Taxonomy" id="3888"/>
    <lineage>
        <taxon>Eukaryota</taxon>
        <taxon>Viridiplantae</taxon>
        <taxon>Streptophyta</taxon>
        <taxon>Embryophyta</taxon>
        <taxon>Tracheophyta</taxon>
        <taxon>Spermatophyta</taxon>
        <taxon>Magnoliopsida</taxon>
        <taxon>eudicotyledons</taxon>
        <taxon>Gunneridae</taxon>
        <taxon>Pentapetalae</taxon>
        <taxon>rosids</taxon>
        <taxon>fabids</taxon>
        <taxon>Fabales</taxon>
        <taxon>Fabaceae</taxon>
        <taxon>Papilionoideae</taxon>
        <taxon>50 kb inversion clade</taxon>
        <taxon>NPAAA clade</taxon>
        <taxon>Hologalegina</taxon>
        <taxon>IRL clade</taxon>
        <taxon>Fabeae</taxon>
        <taxon>Lathyrus</taxon>
    </lineage>
</organism>
<dbReference type="PANTHER" id="PTHR16008">
    <property type="entry name" value="F-BOX ONLY PROTEIN 4"/>
    <property type="match status" value="1"/>
</dbReference>
<dbReference type="GO" id="GO:0031146">
    <property type="term" value="P:SCF-dependent proteasomal ubiquitin-dependent protein catabolic process"/>
    <property type="evidence" value="ECO:0007669"/>
    <property type="project" value="InterPro"/>
</dbReference>
<dbReference type="Gene3D" id="1.20.1280.50">
    <property type="match status" value="1"/>
</dbReference>
<dbReference type="SUPFAM" id="SSF81383">
    <property type="entry name" value="F-box domain"/>
    <property type="match status" value="1"/>
</dbReference>
<gene>
    <name evidence="2" type="ORF">KIW84_041042</name>
</gene>
<dbReference type="PANTHER" id="PTHR16008:SF4">
    <property type="entry name" value="F-BOX ONLY PROTEIN 4"/>
    <property type="match status" value="1"/>
</dbReference>
<sequence length="240" mass="27932">MADSISFFTSLPEDINFKIASLLQVRDLCALGCSSKFWKQLCFSDSIWYHLLTHRWPLFRSPLSPNLKTWKRLYFERHIELGLRAVSVERFLKACSRNESLEVGDYLQAFEIINGARFGFEDIQRFLFKPEMNVLVNLVGVHYCITNLGIPGDNLLEVLRTCEISNRHVCVKWWKLGRWIYGYRGRDELLFRWVSLADLATKENESVLGVLRRGTVLEVLRVQISAVGHKSIPWSYQDAQ</sequence>
<protein>
    <recommendedName>
        <fullName evidence="1">F-box domain-containing protein</fullName>
    </recommendedName>
</protein>
<dbReference type="GO" id="GO:0019005">
    <property type="term" value="C:SCF ubiquitin ligase complex"/>
    <property type="evidence" value="ECO:0007669"/>
    <property type="project" value="TreeGrafter"/>
</dbReference>
<dbReference type="Gramene" id="Psat04G0104200-T2">
    <property type="protein sequence ID" value="KAI5415848.1"/>
    <property type="gene ID" value="KIW84_041042"/>
</dbReference>
<feature type="domain" description="F-box" evidence="1">
    <location>
        <begin position="5"/>
        <end position="51"/>
    </location>
</feature>
<dbReference type="GO" id="GO:0000209">
    <property type="term" value="P:protein polyubiquitination"/>
    <property type="evidence" value="ECO:0007669"/>
    <property type="project" value="TreeGrafter"/>
</dbReference>
<dbReference type="Proteomes" id="UP001058974">
    <property type="component" value="Chromosome 4"/>
</dbReference>
<dbReference type="InterPro" id="IPR001810">
    <property type="entry name" value="F-box_dom"/>
</dbReference>
<dbReference type="Pfam" id="PF12937">
    <property type="entry name" value="F-box-like"/>
    <property type="match status" value="1"/>
</dbReference>
<dbReference type="InterPro" id="IPR036047">
    <property type="entry name" value="F-box-like_dom_sf"/>
</dbReference>